<dbReference type="EMBL" id="BAAAZW010000001">
    <property type="protein sequence ID" value="GAA3948672.1"/>
    <property type="molecule type" value="Genomic_DNA"/>
</dbReference>
<dbReference type="Proteomes" id="UP001418444">
    <property type="component" value="Unassembled WGS sequence"/>
</dbReference>
<reference evidence="2" key="1">
    <citation type="journal article" date="2019" name="Int. J. Syst. Evol. Microbiol.">
        <title>The Global Catalogue of Microorganisms (GCM) 10K type strain sequencing project: providing services to taxonomists for standard genome sequencing and annotation.</title>
        <authorList>
            <consortium name="The Broad Institute Genomics Platform"/>
            <consortium name="The Broad Institute Genome Sequencing Center for Infectious Disease"/>
            <person name="Wu L."/>
            <person name="Ma J."/>
        </authorList>
    </citation>
    <scope>NUCLEOTIDE SEQUENCE [LARGE SCALE GENOMIC DNA]</scope>
    <source>
        <strain evidence="2">JCM 16923</strain>
    </source>
</reference>
<sequence length="70" mass="7761">MDVTARFLVTMPDDVAAELRATIPKGQMSQFVTEQVQRGLRERSLRSMDDAVADIVGNDKALLDRLGNVK</sequence>
<proteinExistence type="predicted"/>
<evidence type="ECO:0000313" key="2">
    <source>
        <dbReference type="Proteomes" id="UP001418444"/>
    </source>
</evidence>
<gene>
    <name evidence="1" type="ORF">GCM10022231_02440</name>
</gene>
<protein>
    <submittedName>
        <fullName evidence="1">Uncharacterized protein</fullName>
    </submittedName>
</protein>
<evidence type="ECO:0000313" key="1">
    <source>
        <dbReference type="EMBL" id="GAA3948672.1"/>
    </source>
</evidence>
<accession>A0ABP7NJP0</accession>
<keyword evidence="2" id="KW-1185">Reference proteome</keyword>
<dbReference type="RefSeq" id="WP_344779763.1">
    <property type="nucleotide sequence ID" value="NZ_BAAAZW010000001.1"/>
</dbReference>
<comment type="caution">
    <text evidence="1">The sequence shown here is derived from an EMBL/GenBank/DDBJ whole genome shotgun (WGS) entry which is preliminary data.</text>
</comment>
<name>A0ABP7NJP0_9ACTN</name>
<organism evidence="1 2">
    <name type="scientific">Gordonia caeni</name>
    <dbReference type="NCBI Taxonomy" id="1007097"/>
    <lineage>
        <taxon>Bacteria</taxon>
        <taxon>Bacillati</taxon>
        <taxon>Actinomycetota</taxon>
        <taxon>Actinomycetes</taxon>
        <taxon>Mycobacteriales</taxon>
        <taxon>Gordoniaceae</taxon>
        <taxon>Gordonia</taxon>
    </lineage>
</organism>